<protein>
    <submittedName>
        <fullName evidence="2">Uncharacterized protein</fullName>
    </submittedName>
</protein>
<dbReference type="STRING" id="703135.A0A2A9NP81"/>
<accession>A0A2A9NP81</accession>
<proteinExistence type="predicted"/>
<dbReference type="PANTHER" id="PTHR28142:SF1">
    <property type="entry name" value="MITOCHONDRIAL INNER MEMBRANE I-AAA PROTEASE SUPERCOMPLEX SUBUNIT MGR3-RELATED"/>
    <property type="match status" value="1"/>
</dbReference>
<gene>
    <name evidence="2" type="ORF">AMATHDRAFT_147399</name>
</gene>
<dbReference type="SUPFAM" id="SSF48452">
    <property type="entry name" value="TPR-like"/>
    <property type="match status" value="1"/>
</dbReference>
<keyword evidence="3" id="KW-1185">Reference proteome</keyword>
<keyword evidence="1" id="KW-0812">Transmembrane</keyword>
<organism evidence="2 3">
    <name type="scientific">Amanita thiersii Skay4041</name>
    <dbReference type="NCBI Taxonomy" id="703135"/>
    <lineage>
        <taxon>Eukaryota</taxon>
        <taxon>Fungi</taxon>
        <taxon>Dikarya</taxon>
        <taxon>Basidiomycota</taxon>
        <taxon>Agaricomycotina</taxon>
        <taxon>Agaricomycetes</taxon>
        <taxon>Agaricomycetidae</taxon>
        <taxon>Agaricales</taxon>
        <taxon>Pluteineae</taxon>
        <taxon>Amanitaceae</taxon>
        <taxon>Amanita</taxon>
    </lineage>
</organism>
<keyword evidence="1" id="KW-1133">Transmembrane helix</keyword>
<reference evidence="2 3" key="1">
    <citation type="submission" date="2014-02" db="EMBL/GenBank/DDBJ databases">
        <title>Transposable element dynamics among asymbiotic and ectomycorrhizal Amanita fungi.</title>
        <authorList>
            <consortium name="DOE Joint Genome Institute"/>
            <person name="Hess J."/>
            <person name="Skrede I."/>
            <person name="Wolfe B."/>
            <person name="LaButti K."/>
            <person name="Ohm R.A."/>
            <person name="Grigoriev I.V."/>
            <person name="Pringle A."/>
        </authorList>
    </citation>
    <scope>NUCLEOTIDE SEQUENCE [LARGE SCALE GENOMIC DNA]</scope>
    <source>
        <strain evidence="2 3">SKay4041</strain>
    </source>
</reference>
<evidence type="ECO:0000313" key="3">
    <source>
        <dbReference type="Proteomes" id="UP000242287"/>
    </source>
</evidence>
<dbReference type="EMBL" id="KZ302025">
    <property type="protein sequence ID" value="PFH49556.1"/>
    <property type="molecule type" value="Genomic_DNA"/>
</dbReference>
<sequence>MLRRSSCVYSSQLHYTALRTSLAVSLNHSLRTYKATAVRRQHGPEPIQPHTTRNGVSKLLTALLVFGVGVTAYGLYDIYGAMTIWPQAVRHDLRDALKAKYKGDLPTCEAYFRRSWSTAKSLSPTEFVPQPCLKTTGIAIALASVLESMNHMDQAYEVYADGLSYLQNTEGKAPLTKGEQMRGVALACKLGELAHDLDRGKDEEEKWLVWAVETILKNIMVNTTDHISNRGKPNPETRIESVELGLPGWVSATDLAAPFEALGSLYAQTGKNDYAIRLFLQAASILIPPTPQKASAVDRCRGAQTMSSISELIMRADPSNQGIAQAETWARKAFGIINEARAELQDGSKKWIGGTQASDPTCEIAYAVSLFNIGALREMAGDTVEAKRFLDMSLQHSKRIGLEEGMSVARDALKRIEGPRPDR</sequence>
<dbReference type="PANTHER" id="PTHR28142">
    <property type="entry name" value="MITOCHONDRIAL INNER MEMBRANE I-AAA PROTEASE SUPERCOMPLEX SUBUNIT MGR3-RELATED"/>
    <property type="match status" value="1"/>
</dbReference>
<dbReference type="OrthoDB" id="10050400at2759"/>
<evidence type="ECO:0000313" key="2">
    <source>
        <dbReference type="EMBL" id="PFH49556.1"/>
    </source>
</evidence>
<dbReference type="Proteomes" id="UP000242287">
    <property type="component" value="Unassembled WGS sequence"/>
</dbReference>
<keyword evidence="1" id="KW-0472">Membrane</keyword>
<dbReference type="InterPro" id="IPR040201">
    <property type="entry name" value="Mrg3-like"/>
</dbReference>
<dbReference type="AlphaFoldDB" id="A0A2A9NP81"/>
<dbReference type="InterPro" id="IPR011990">
    <property type="entry name" value="TPR-like_helical_dom_sf"/>
</dbReference>
<feature type="transmembrane region" description="Helical" evidence="1">
    <location>
        <begin position="59"/>
        <end position="76"/>
    </location>
</feature>
<name>A0A2A9NP81_9AGAR</name>
<evidence type="ECO:0000256" key="1">
    <source>
        <dbReference type="SAM" id="Phobius"/>
    </source>
</evidence>